<dbReference type="InterPro" id="IPR002656">
    <property type="entry name" value="Acyl_transf_3_dom"/>
</dbReference>
<feature type="transmembrane region" description="Helical" evidence="1">
    <location>
        <begin position="128"/>
        <end position="147"/>
    </location>
</feature>
<dbReference type="AlphaFoldDB" id="A0A1U9JYQ3"/>
<evidence type="ECO:0000313" key="4">
    <source>
        <dbReference type="Proteomes" id="UP000189369"/>
    </source>
</evidence>
<proteinExistence type="predicted"/>
<dbReference type="Proteomes" id="UP000189369">
    <property type="component" value="Chromosome"/>
</dbReference>
<feature type="transmembrane region" description="Helical" evidence="1">
    <location>
        <begin position="255"/>
        <end position="272"/>
    </location>
</feature>
<dbReference type="OrthoDB" id="9814807at2"/>
<evidence type="ECO:0000259" key="2">
    <source>
        <dbReference type="Pfam" id="PF01757"/>
    </source>
</evidence>
<dbReference type="GO" id="GO:0000271">
    <property type="term" value="P:polysaccharide biosynthetic process"/>
    <property type="evidence" value="ECO:0007669"/>
    <property type="project" value="TreeGrafter"/>
</dbReference>
<feature type="domain" description="Acyltransferase 3" evidence="2">
    <location>
        <begin position="3"/>
        <end position="336"/>
    </location>
</feature>
<gene>
    <name evidence="3" type="ORF">PAEH1_03800</name>
</gene>
<evidence type="ECO:0000256" key="1">
    <source>
        <dbReference type="SAM" id="Phobius"/>
    </source>
</evidence>
<feature type="transmembrane region" description="Helical" evidence="1">
    <location>
        <begin position="78"/>
        <end position="95"/>
    </location>
</feature>
<reference evidence="3 4" key="1">
    <citation type="submission" date="2017-01" db="EMBL/GenBank/DDBJ databases">
        <title>Complete Genome Sequence of Paenalcaligenes hominis, Isolated from a paraplegic Patient with neurogenic bladder.</title>
        <authorList>
            <person name="Mukhopadhyay R."/>
            <person name="Joaquin J."/>
            <person name="Hogue R."/>
            <person name="Kilaru A."/>
            <person name="Jospin G."/>
            <person name="Mars K."/>
            <person name="Eisen J.A."/>
            <person name="Chaturvedi V."/>
        </authorList>
    </citation>
    <scope>NUCLEOTIDE SEQUENCE [LARGE SCALE GENOMIC DNA]</scope>
    <source>
        <strain evidence="3 4">15S00501</strain>
    </source>
</reference>
<keyword evidence="1" id="KW-1133">Transmembrane helix</keyword>
<name>A0A1U9JYQ3_9BURK</name>
<accession>A0A1U9JYQ3</accession>
<organism evidence="3 4">
    <name type="scientific">Paenalcaligenes hominis</name>
    <dbReference type="NCBI Taxonomy" id="643674"/>
    <lineage>
        <taxon>Bacteria</taxon>
        <taxon>Pseudomonadati</taxon>
        <taxon>Pseudomonadota</taxon>
        <taxon>Betaproteobacteria</taxon>
        <taxon>Burkholderiales</taxon>
        <taxon>Alcaligenaceae</taxon>
        <taxon>Paenalcaligenes</taxon>
    </lineage>
</organism>
<evidence type="ECO:0000313" key="3">
    <source>
        <dbReference type="EMBL" id="AQS50912.1"/>
    </source>
</evidence>
<feature type="transmembrane region" description="Helical" evidence="1">
    <location>
        <begin position="7"/>
        <end position="25"/>
    </location>
</feature>
<dbReference type="Pfam" id="PF01757">
    <property type="entry name" value="Acyl_transf_3"/>
    <property type="match status" value="1"/>
</dbReference>
<feature type="transmembrane region" description="Helical" evidence="1">
    <location>
        <begin position="230"/>
        <end position="249"/>
    </location>
</feature>
<feature type="transmembrane region" description="Helical" evidence="1">
    <location>
        <begin position="191"/>
        <end position="216"/>
    </location>
</feature>
<feature type="transmembrane region" description="Helical" evidence="1">
    <location>
        <begin position="317"/>
        <end position="338"/>
    </location>
</feature>
<dbReference type="InterPro" id="IPR050879">
    <property type="entry name" value="Acyltransferase_3"/>
</dbReference>
<protein>
    <recommendedName>
        <fullName evidence="2">Acyltransferase 3 domain-containing protein</fullName>
    </recommendedName>
</protein>
<dbReference type="PANTHER" id="PTHR23028">
    <property type="entry name" value="ACETYLTRANSFERASE"/>
    <property type="match status" value="1"/>
</dbReference>
<feature type="transmembrane region" description="Helical" evidence="1">
    <location>
        <begin position="284"/>
        <end position="305"/>
    </location>
</feature>
<keyword evidence="1" id="KW-0812">Transmembrane</keyword>
<keyword evidence="1" id="KW-0472">Membrane</keyword>
<sequence length="364" mass="41414">MIKSVHYLRGLAALLVVFFHFRYYLNDYYAHSRLGDLLFANGAFGVDLFFIISGFIICYATQRPEPKPLVSYALKRIFRIYPLLIVSLVVFYLLFGDNNTSVLRSLLPLHADYSQSGPFFGYNMLSPVWTLTYEIFFYGLFFIGLMLSQRYRKVLVLGLIMAVFVASQLAVNQELELSAYTQFDYTSNALLQPLIALVSSPMLLEFGYGIILYMVFQSLPAWSAPTQRRLLPWVVLLAVVAAVALYLPSFYGHGPLKWGLAAWVLLFAALLYERIQGIPTIPVLHFLGDISFSLYLTHIIMIKVIRKYGWDLGLEGGAAFLWAVIASLVVATLLFYVVEKNAIVLCRKLLQRVNTPREREMAYV</sequence>
<dbReference type="EMBL" id="CP019697">
    <property type="protein sequence ID" value="AQS50912.1"/>
    <property type="molecule type" value="Genomic_DNA"/>
</dbReference>
<feature type="transmembrane region" description="Helical" evidence="1">
    <location>
        <begin position="37"/>
        <end position="57"/>
    </location>
</feature>
<dbReference type="STRING" id="643674.PAEH1_03800"/>
<dbReference type="GO" id="GO:0016020">
    <property type="term" value="C:membrane"/>
    <property type="evidence" value="ECO:0007669"/>
    <property type="project" value="TreeGrafter"/>
</dbReference>
<dbReference type="GO" id="GO:0016747">
    <property type="term" value="F:acyltransferase activity, transferring groups other than amino-acyl groups"/>
    <property type="evidence" value="ECO:0007669"/>
    <property type="project" value="InterPro"/>
</dbReference>
<feature type="transmembrane region" description="Helical" evidence="1">
    <location>
        <begin position="154"/>
        <end position="171"/>
    </location>
</feature>
<dbReference type="PANTHER" id="PTHR23028:SF131">
    <property type="entry name" value="BLR2367 PROTEIN"/>
    <property type="match status" value="1"/>
</dbReference>
<dbReference type="KEGG" id="phn:PAEH1_03800"/>